<accession>A0A160VR11</accession>
<proteinExistence type="predicted"/>
<dbReference type="STRING" id="54262.CHITON_0210"/>
<dbReference type="EMBL" id="LN999010">
    <property type="protein sequence ID" value="CUX76989.1"/>
    <property type="molecule type" value="Genomic_DNA"/>
</dbReference>
<name>A0A160VR11_9EURY</name>
<protein>
    <submittedName>
        <fullName evidence="1">Uncharacterized protein</fullName>
    </submittedName>
</protein>
<evidence type="ECO:0000313" key="2">
    <source>
        <dbReference type="Proteomes" id="UP000093069"/>
    </source>
</evidence>
<organism evidence="1 2">
    <name type="scientific">Thermococcus chitonophagus</name>
    <dbReference type="NCBI Taxonomy" id="54262"/>
    <lineage>
        <taxon>Archaea</taxon>
        <taxon>Methanobacteriati</taxon>
        <taxon>Methanobacteriota</taxon>
        <taxon>Thermococci</taxon>
        <taxon>Thermococcales</taxon>
        <taxon>Thermococcaceae</taxon>
        <taxon>Thermococcus</taxon>
    </lineage>
</organism>
<reference evidence="2" key="1">
    <citation type="submission" date="2016-01" db="EMBL/GenBank/DDBJ databases">
        <authorList>
            <person name="Vorgias C.E."/>
        </authorList>
    </citation>
    <scope>NUCLEOTIDE SEQUENCE [LARGE SCALE GENOMIC DNA]</scope>
</reference>
<dbReference type="AlphaFoldDB" id="A0A160VR11"/>
<gene>
    <name evidence="1" type="ORF">CHITON_0210</name>
</gene>
<dbReference type="Proteomes" id="UP000093069">
    <property type="component" value="Chromosome I"/>
</dbReference>
<dbReference type="KEGG" id="tch:CHITON_0210"/>
<sequence>MRRKATAPNSNARLLQARRNATEKEAKMPMALLSELLSFTLDNHNGKHITLSTLYLY</sequence>
<evidence type="ECO:0000313" key="1">
    <source>
        <dbReference type="EMBL" id="CUX76989.1"/>
    </source>
</evidence>